<sequence>MDSIEINNTPIITDENILTWYDDNKIIEQEQFCYSLASQCTTALSSLCQESFDQALMNSVFNSTNPRPLALYIYDDQSPTTYIFNEFVLYSESINVYLAEQFILWKWNLTKENYHELLTIVATHAGEEVAAIIVSSPTEVYPLLICLIFDQGQIKVECIIQGIMSESEAFGLLIQARDAFGDRFELPDTSGLSLTNISTENWSIPASNLIQVPTASDEFRRVAADFDGGASSIIRIDRIENTIWLMQYLNQKQMVDARLGYNDTERLLFHGCPYAAAEQILQQAFDHSRIGRNGTYYGHGFYFSTSRQVSDRFAVPNPSTREKRILMCRVLVGRSCEGDSTMRTCPSNYDSTTGKSNIYVVYSNRHILPEYLLTYK</sequence>
<feature type="domain" description="PARP catalytic" evidence="7">
    <location>
        <begin position="196"/>
        <end position="376"/>
    </location>
</feature>
<dbReference type="GO" id="GO:0005634">
    <property type="term" value="C:nucleus"/>
    <property type="evidence" value="ECO:0007669"/>
    <property type="project" value="UniProtKB-SubCell"/>
</dbReference>
<dbReference type="PANTHER" id="PTHR14453">
    <property type="entry name" value="PARP/ZINC FINGER CCCH TYPE DOMAIN CONTAINING PROTEIN"/>
    <property type="match status" value="1"/>
</dbReference>
<dbReference type="Pfam" id="PF00644">
    <property type="entry name" value="PARP"/>
    <property type="match status" value="1"/>
</dbReference>
<dbReference type="Gene3D" id="3.90.228.10">
    <property type="match status" value="1"/>
</dbReference>
<evidence type="ECO:0000256" key="6">
    <source>
        <dbReference type="RuleBase" id="RU362114"/>
    </source>
</evidence>
<evidence type="ECO:0000313" key="9">
    <source>
        <dbReference type="Proteomes" id="UP000663882"/>
    </source>
</evidence>
<comment type="caution">
    <text evidence="8">The sequence shown here is derived from an EMBL/GenBank/DDBJ whole genome shotgun (WGS) entry which is preliminary data.</text>
</comment>
<evidence type="ECO:0000256" key="1">
    <source>
        <dbReference type="ARBA" id="ARBA00004123"/>
    </source>
</evidence>
<dbReference type="OrthoDB" id="6133115at2759"/>
<dbReference type="Pfam" id="PF21021">
    <property type="entry name" value="FAF1"/>
    <property type="match status" value="1"/>
</dbReference>
<dbReference type="Gene3D" id="3.40.30.10">
    <property type="entry name" value="Glutaredoxin"/>
    <property type="match status" value="1"/>
</dbReference>
<dbReference type="InterPro" id="IPR052056">
    <property type="entry name" value="Mono-ARTD/PARP"/>
</dbReference>
<dbReference type="SMART" id="SM00594">
    <property type="entry name" value="UAS"/>
    <property type="match status" value="1"/>
</dbReference>
<gene>
    <name evidence="8" type="ORF">RFH988_LOCUS24257</name>
</gene>
<accession>A0A814VZ68</accession>
<dbReference type="InterPro" id="IPR049483">
    <property type="entry name" value="FAF1_2-like_UAS"/>
</dbReference>
<dbReference type="AlphaFoldDB" id="A0A814VZ68"/>
<dbReference type="GO" id="GO:0003714">
    <property type="term" value="F:transcription corepressor activity"/>
    <property type="evidence" value="ECO:0007669"/>
    <property type="project" value="TreeGrafter"/>
</dbReference>
<evidence type="ECO:0000256" key="2">
    <source>
        <dbReference type="ARBA" id="ARBA00022676"/>
    </source>
</evidence>
<evidence type="ECO:0000256" key="3">
    <source>
        <dbReference type="ARBA" id="ARBA00022679"/>
    </source>
</evidence>
<dbReference type="GO" id="GO:0003950">
    <property type="term" value="F:NAD+ poly-ADP-ribosyltransferase activity"/>
    <property type="evidence" value="ECO:0007669"/>
    <property type="project" value="UniProtKB-UniRule"/>
</dbReference>
<comment type="subcellular location">
    <subcellularLocation>
        <location evidence="1">Nucleus</location>
    </subcellularLocation>
</comment>
<dbReference type="PANTHER" id="PTHR14453:SF67">
    <property type="entry name" value="POLY [ADP-RIBOSE] POLYMERASE"/>
    <property type="match status" value="1"/>
</dbReference>
<protein>
    <recommendedName>
        <fullName evidence="6">Poly [ADP-ribose] polymerase</fullName>
        <shortName evidence="6">PARP</shortName>
        <ecNumber evidence="6">2.4.2.-</ecNumber>
    </recommendedName>
</protein>
<keyword evidence="2 6" id="KW-0328">Glycosyltransferase</keyword>
<name>A0A814VZ68_9BILA</name>
<evidence type="ECO:0000256" key="4">
    <source>
        <dbReference type="ARBA" id="ARBA00023027"/>
    </source>
</evidence>
<organism evidence="8 9">
    <name type="scientific">Rotaria sordida</name>
    <dbReference type="NCBI Taxonomy" id="392033"/>
    <lineage>
        <taxon>Eukaryota</taxon>
        <taxon>Metazoa</taxon>
        <taxon>Spiralia</taxon>
        <taxon>Gnathifera</taxon>
        <taxon>Rotifera</taxon>
        <taxon>Eurotatoria</taxon>
        <taxon>Bdelloidea</taxon>
        <taxon>Philodinida</taxon>
        <taxon>Philodinidae</taxon>
        <taxon>Rotaria</taxon>
    </lineage>
</organism>
<dbReference type="Proteomes" id="UP000663882">
    <property type="component" value="Unassembled WGS sequence"/>
</dbReference>
<evidence type="ECO:0000313" key="8">
    <source>
        <dbReference type="EMBL" id="CAF1194698.1"/>
    </source>
</evidence>
<reference evidence="8" key="1">
    <citation type="submission" date="2021-02" db="EMBL/GenBank/DDBJ databases">
        <authorList>
            <person name="Nowell W R."/>
        </authorList>
    </citation>
    <scope>NUCLEOTIDE SEQUENCE</scope>
</reference>
<keyword evidence="5" id="KW-0539">Nucleus</keyword>
<dbReference type="EMBL" id="CAJNOO010001753">
    <property type="protein sequence ID" value="CAF1194698.1"/>
    <property type="molecule type" value="Genomic_DNA"/>
</dbReference>
<dbReference type="EC" id="2.4.2.-" evidence="6"/>
<keyword evidence="3 6" id="KW-0808">Transferase</keyword>
<evidence type="ECO:0000256" key="5">
    <source>
        <dbReference type="ARBA" id="ARBA00023242"/>
    </source>
</evidence>
<proteinExistence type="predicted"/>
<dbReference type="InterPro" id="IPR006577">
    <property type="entry name" value="UAS"/>
</dbReference>
<dbReference type="PROSITE" id="PS51059">
    <property type="entry name" value="PARP_CATALYTIC"/>
    <property type="match status" value="1"/>
</dbReference>
<evidence type="ECO:0000259" key="7">
    <source>
        <dbReference type="PROSITE" id="PS51059"/>
    </source>
</evidence>
<keyword evidence="4 6" id="KW-0520">NAD</keyword>
<dbReference type="InterPro" id="IPR012317">
    <property type="entry name" value="Poly(ADP-ribose)pol_cat_dom"/>
</dbReference>
<dbReference type="SUPFAM" id="SSF56399">
    <property type="entry name" value="ADP-ribosylation"/>
    <property type="match status" value="1"/>
</dbReference>
<dbReference type="GO" id="GO:0010629">
    <property type="term" value="P:negative regulation of gene expression"/>
    <property type="evidence" value="ECO:0007669"/>
    <property type="project" value="TreeGrafter"/>
</dbReference>
<dbReference type="GO" id="GO:0005737">
    <property type="term" value="C:cytoplasm"/>
    <property type="evidence" value="ECO:0007669"/>
    <property type="project" value="TreeGrafter"/>
</dbReference>